<dbReference type="PATRIC" id="fig|1453497.3.peg.209"/>
<organism evidence="1 2">
    <name type="scientific">Kosmotoga arenicorallina S304</name>
    <dbReference type="NCBI Taxonomy" id="1453497"/>
    <lineage>
        <taxon>Bacteria</taxon>
        <taxon>Thermotogati</taxon>
        <taxon>Thermotogota</taxon>
        <taxon>Thermotogae</taxon>
        <taxon>Kosmotogales</taxon>
        <taxon>Kosmotogaceae</taxon>
        <taxon>Kosmotoga</taxon>
    </lineage>
</organism>
<dbReference type="RefSeq" id="WP_068347820.1">
    <property type="nucleotide sequence ID" value="NZ_JFHK01000015.1"/>
</dbReference>
<dbReference type="OrthoDB" id="9797779at2"/>
<dbReference type="PANTHER" id="PTHR30087">
    <property type="entry name" value="INNER MEMBRANE PROTEIN"/>
    <property type="match status" value="1"/>
</dbReference>
<reference evidence="1 2" key="1">
    <citation type="submission" date="2014-02" db="EMBL/GenBank/DDBJ databases">
        <title>Kosmotoga genome sequencing.</title>
        <authorList>
            <person name="Pollo S.M."/>
            <person name="Charchuk R."/>
            <person name="Nesbo C.L."/>
        </authorList>
    </citation>
    <scope>NUCLEOTIDE SEQUENCE [LARGE SCALE GENOMIC DNA]</scope>
    <source>
        <strain evidence="1 2">S304</strain>
    </source>
</reference>
<dbReference type="STRING" id="1453497.AT15_00995"/>
<sequence>MKRILVSACLFGINCNYKGKNNLNYRIFSLMKDFALIPVCPEQLAGLPTPRPRAEIIGGKGWVPGSRVVNEFGVDITTVFEKGAEETLKIARLFEVELAILKGGSPSCGTQHVYDGTFSSILVPGVGVTAALLRKNGIEVLSEDEIEYLIGS</sequence>
<comment type="caution">
    <text evidence="1">The sequence shown here is derived from an EMBL/GenBank/DDBJ whole genome shotgun (WGS) entry which is preliminary data.</text>
</comment>
<evidence type="ECO:0000313" key="1">
    <source>
        <dbReference type="EMBL" id="OAA30123.1"/>
    </source>
</evidence>
<evidence type="ECO:0000313" key="2">
    <source>
        <dbReference type="Proteomes" id="UP000077339"/>
    </source>
</evidence>
<dbReference type="Proteomes" id="UP000077339">
    <property type="component" value="Unassembled WGS sequence"/>
</dbReference>
<proteinExistence type="predicted"/>
<dbReference type="PANTHER" id="PTHR30087:SF1">
    <property type="entry name" value="HYPOTHETICAL CYTOSOLIC PROTEIN"/>
    <property type="match status" value="1"/>
</dbReference>
<accession>A0A176K0H3</accession>
<keyword evidence="2" id="KW-1185">Reference proteome</keyword>
<name>A0A176K0H3_9BACT</name>
<gene>
    <name evidence="1" type="ORF">AT15_00995</name>
</gene>
<dbReference type="InterPro" id="IPR007553">
    <property type="entry name" value="2-thiour_desulf"/>
</dbReference>
<dbReference type="EMBL" id="JFHK01000015">
    <property type="protein sequence ID" value="OAA30123.1"/>
    <property type="molecule type" value="Genomic_DNA"/>
</dbReference>
<dbReference type="AlphaFoldDB" id="A0A176K0H3"/>
<dbReference type="Pfam" id="PF04463">
    <property type="entry name" value="2-thiour_desulf"/>
    <property type="match status" value="1"/>
</dbReference>
<protein>
    <submittedName>
        <fullName evidence="1">Uncharacterized protein</fullName>
    </submittedName>
</protein>